<dbReference type="SUPFAM" id="SSF54719">
    <property type="entry name" value="Fe,Mn superoxide dismutase (SOD), C-terminal domain"/>
    <property type="match status" value="1"/>
</dbReference>
<dbReference type="Proteomes" id="UP000825438">
    <property type="component" value="Chromosome VI"/>
</dbReference>
<dbReference type="Pfam" id="PF02777">
    <property type="entry name" value="Sod_Fe_C"/>
    <property type="match status" value="1"/>
</dbReference>
<dbReference type="Pfam" id="PF04176">
    <property type="entry name" value="TIP41"/>
    <property type="match status" value="1"/>
</dbReference>
<accession>A0A8F3AI87</accession>
<proteinExistence type="inferred from homology"/>
<dbReference type="InterPro" id="IPR007303">
    <property type="entry name" value="TIP41-like"/>
</dbReference>
<protein>
    <recommendedName>
        <fullName evidence="3">Manganese/iron superoxide dismutase C-terminal domain-containing protein</fullName>
    </recommendedName>
</protein>
<dbReference type="SUPFAM" id="SSF46609">
    <property type="entry name" value="Fe,Mn superoxide dismutase (SOD), N-terminal domain"/>
    <property type="match status" value="1"/>
</dbReference>
<evidence type="ECO:0000313" key="4">
    <source>
        <dbReference type="EMBL" id="QWW25598.1"/>
    </source>
</evidence>
<dbReference type="AlphaFoldDB" id="A0A8F3AI87"/>
<comment type="similarity">
    <text evidence="1">Belongs to the TIP41 family.</text>
</comment>
<name>A0A8F3AI87_CANAR</name>
<evidence type="ECO:0000256" key="2">
    <source>
        <dbReference type="SAM" id="MobiDB-lite"/>
    </source>
</evidence>
<dbReference type="GO" id="GO:0031929">
    <property type="term" value="P:TOR signaling"/>
    <property type="evidence" value="ECO:0007669"/>
    <property type="project" value="TreeGrafter"/>
</dbReference>
<dbReference type="InterPro" id="IPR019832">
    <property type="entry name" value="Mn/Fe_SOD_C"/>
</dbReference>
<dbReference type="PANTHER" id="PTHR21021">
    <property type="entry name" value="GAF/PUTATIVE CYTOSKELETAL PROTEIN"/>
    <property type="match status" value="1"/>
</dbReference>
<feature type="region of interest" description="Disordered" evidence="2">
    <location>
        <begin position="1"/>
        <end position="27"/>
    </location>
</feature>
<dbReference type="GO" id="GO:0004784">
    <property type="term" value="F:superoxide dismutase activity"/>
    <property type="evidence" value="ECO:0007669"/>
    <property type="project" value="InterPro"/>
</dbReference>
<evidence type="ECO:0000256" key="1">
    <source>
        <dbReference type="ARBA" id="ARBA00006658"/>
    </source>
</evidence>
<gene>
    <name evidence="4" type="ORF">CA7LBN_004485</name>
</gene>
<dbReference type="GO" id="GO:0005829">
    <property type="term" value="C:cytosol"/>
    <property type="evidence" value="ECO:0007669"/>
    <property type="project" value="TreeGrafter"/>
</dbReference>
<dbReference type="InterPro" id="IPR051330">
    <property type="entry name" value="Phosphatase_reg/MetRdx"/>
</dbReference>
<dbReference type="InterPro" id="IPR036314">
    <property type="entry name" value="SOD_C_sf"/>
</dbReference>
<reference evidence="4" key="1">
    <citation type="submission" date="2021-06" db="EMBL/GenBank/DDBJ databases">
        <title>Candida auris outbreak in lebanese hospital.</title>
        <authorList>
            <person name="Finianos M."/>
        </authorList>
    </citation>
    <scope>NUCLEOTIDE SEQUENCE</scope>
    <source>
        <strain evidence="4">CA7LBN</strain>
    </source>
</reference>
<organism evidence="4">
    <name type="scientific">Candidozyma auris</name>
    <name type="common">Yeast</name>
    <name type="synonym">Candida auris</name>
    <dbReference type="NCBI Taxonomy" id="498019"/>
    <lineage>
        <taxon>Eukaryota</taxon>
        <taxon>Fungi</taxon>
        <taxon>Dikarya</taxon>
        <taxon>Ascomycota</taxon>
        <taxon>Saccharomycotina</taxon>
        <taxon>Pichiomycetes</taxon>
        <taxon>Metschnikowiaceae</taxon>
        <taxon>Candidozyma</taxon>
    </lineage>
</organism>
<dbReference type="PANTHER" id="PTHR21021:SF16">
    <property type="entry name" value="TIP41-LIKE PROTEIN"/>
    <property type="match status" value="1"/>
</dbReference>
<dbReference type="Gene3D" id="3.55.40.20">
    <property type="entry name" value="Iron/manganese superoxide dismutase, C-terminal domain"/>
    <property type="match status" value="1"/>
</dbReference>
<feature type="domain" description="Manganese/iron superoxide dismutase C-terminal" evidence="3">
    <location>
        <begin position="571"/>
        <end position="621"/>
    </location>
</feature>
<sequence length="625" mass="70515">MSSPEQFSKPDHPPDPKVPPTSASQRGISAFHINQAREQVKLHTSGRLPPTASASAVARGPEHTANTVIQNTQDLHARVPLRNPSLGTTAAPNYSDPHHNHYTKAQVSVPAKSHNGKCENPQCGHCGTVIIPSPKASFPFEQNPSITVNDWSIYTMKGPILSSDELDHLNDTRFEFPLPEMIFGNNHVRLVNDKTGAAIEFNTLDALDSLNEEADFKVSYYEEWLSTRPKAKADAVNKEALAGSGPASGSGSVSGSELESVKPYDWTYSTNYKGTLTKAQFKPTEKAIPVQKLLRPDPILFFDESILFEDELGDNGISMLSTKVRVMHSCLLLLCRFFLRVDDVAFRIRDTRIFIDFESNEVLREYKTQEASYDDMCQKLPRTADPKRHLRDAGWSHYAKNGIEGLYSPEGFKTAWLDYQKFLTTNLTLQTVGTANETRTAYFILLNTAKQTTEQHTFHYASQAHNNHFFFQQLGDKEAVKHTRPSRFIMDRLADQDIPTLEEFKNSMLREAEKLNGQGWVFLVELPDKSMKIIRCNNDGTPYFYGKNQSLDMNGAVSEESFDALNALKEKGRNKELDLTLPLLALNVWDVSYLTDYGITGKTEYLSKVWDCINWEVINKRLFEI</sequence>
<dbReference type="GO" id="GO:0046872">
    <property type="term" value="F:metal ion binding"/>
    <property type="evidence" value="ECO:0007669"/>
    <property type="project" value="InterPro"/>
</dbReference>
<dbReference type="InterPro" id="IPR036324">
    <property type="entry name" value="Mn/Fe_SOD_N_sf"/>
</dbReference>
<dbReference type="EMBL" id="CP076754">
    <property type="protein sequence ID" value="QWW25598.1"/>
    <property type="molecule type" value="Genomic_DNA"/>
</dbReference>
<evidence type="ECO:0000259" key="3">
    <source>
        <dbReference type="Pfam" id="PF02777"/>
    </source>
</evidence>